<dbReference type="OrthoDB" id="4480031at2759"/>
<evidence type="ECO:0000313" key="4">
    <source>
        <dbReference type="Proteomes" id="UP000283895"/>
    </source>
</evidence>
<gene>
    <name evidence="3" type="ORF">VMCG_06902</name>
</gene>
<dbReference type="InterPro" id="IPR011058">
    <property type="entry name" value="Cyanovirin-N"/>
</dbReference>
<keyword evidence="1" id="KW-0732">Signal</keyword>
<name>A0A423W2D2_9PEZI</name>
<dbReference type="Proteomes" id="UP000283895">
    <property type="component" value="Unassembled WGS sequence"/>
</dbReference>
<accession>A0A423W2D2</accession>
<sequence length="129" mass="13784">MRPICITTLLLGAAVHQGAANFTSGCSTWYIHGRETLATECQTWNPDKGKVHANLDLNICIGVDSITNSMVWMDGGHAFTHCGNCGLQVNSLLDMECDCIDPQTGGTTTSSINLDDAINNQHDGSLTCL</sequence>
<dbReference type="EMBL" id="LKEA01000029">
    <property type="protein sequence ID" value="ROV97457.1"/>
    <property type="molecule type" value="Genomic_DNA"/>
</dbReference>
<dbReference type="Pfam" id="PF08881">
    <property type="entry name" value="CVNH"/>
    <property type="match status" value="1"/>
</dbReference>
<organism evidence="3 4">
    <name type="scientific">Cytospora schulzeri</name>
    <dbReference type="NCBI Taxonomy" id="448051"/>
    <lineage>
        <taxon>Eukaryota</taxon>
        <taxon>Fungi</taxon>
        <taxon>Dikarya</taxon>
        <taxon>Ascomycota</taxon>
        <taxon>Pezizomycotina</taxon>
        <taxon>Sordariomycetes</taxon>
        <taxon>Sordariomycetidae</taxon>
        <taxon>Diaporthales</taxon>
        <taxon>Cytosporaceae</taxon>
        <taxon>Cytospora</taxon>
    </lineage>
</organism>
<dbReference type="SUPFAM" id="SSF51322">
    <property type="entry name" value="Cyanovirin-N"/>
    <property type="match status" value="1"/>
</dbReference>
<proteinExistence type="predicted"/>
<evidence type="ECO:0000313" key="3">
    <source>
        <dbReference type="EMBL" id="ROV97457.1"/>
    </source>
</evidence>
<feature type="signal peptide" evidence="1">
    <location>
        <begin position="1"/>
        <end position="20"/>
    </location>
</feature>
<evidence type="ECO:0000259" key="2">
    <source>
        <dbReference type="Pfam" id="PF08881"/>
    </source>
</evidence>
<keyword evidence="4" id="KW-1185">Reference proteome</keyword>
<dbReference type="AlphaFoldDB" id="A0A423W2D2"/>
<feature type="chain" id="PRO_5019442802" description="Cyanovirin-N domain-containing protein" evidence="1">
    <location>
        <begin position="21"/>
        <end position="129"/>
    </location>
</feature>
<dbReference type="PROSITE" id="PS51257">
    <property type="entry name" value="PROKAR_LIPOPROTEIN"/>
    <property type="match status" value="1"/>
</dbReference>
<dbReference type="InterPro" id="IPR036673">
    <property type="entry name" value="Cyanovirin-N_sf"/>
</dbReference>
<protein>
    <recommendedName>
        <fullName evidence="2">Cyanovirin-N domain-containing protein</fullName>
    </recommendedName>
</protein>
<comment type="caution">
    <text evidence="3">The sequence shown here is derived from an EMBL/GenBank/DDBJ whole genome shotgun (WGS) entry which is preliminary data.</text>
</comment>
<reference evidence="3 4" key="1">
    <citation type="submission" date="2015-09" db="EMBL/GenBank/DDBJ databases">
        <title>Host preference determinants of Valsa canker pathogens revealed by comparative genomics.</title>
        <authorList>
            <person name="Yin Z."/>
            <person name="Huang L."/>
        </authorList>
    </citation>
    <scope>NUCLEOTIDE SEQUENCE [LARGE SCALE GENOMIC DNA]</scope>
    <source>
        <strain evidence="3 4">03-1</strain>
    </source>
</reference>
<evidence type="ECO:0000256" key="1">
    <source>
        <dbReference type="SAM" id="SignalP"/>
    </source>
</evidence>
<feature type="domain" description="Cyanovirin-N" evidence="2">
    <location>
        <begin position="22"/>
        <end position="126"/>
    </location>
</feature>
<dbReference type="Gene3D" id="2.30.60.10">
    <property type="entry name" value="Cyanovirin-N"/>
    <property type="match status" value="1"/>
</dbReference>